<accession>A0A376TS43</accession>
<dbReference type="AlphaFoldDB" id="A0A376TS43"/>
<organism evidence="1 2">
    <name type="scientific">Escherichia coli</name>
    <dbReference type="NCBI Taxonomy" id="562"/>
    <lineage>
        <taxon>Bacteria</taxon>
        <taxon>Pseudomonadati</taxon>
        <taxon>Pseudomonadota</taxon>
        <taxon>Gammaproteobacteria</taxon>
        <taxon>Enterobacterales</taxon>
        <taxon>Enterobacteriaceae</taxon>
        <taxon>Escherichia</taxon>
    </lineage>
</organism>
<name>A0A376TS43_ECOLX</name>
<proteinExistence type="predicted"/>
<evidence type="ECO:0000313" key="2">
    <source>
        <dbReference type="Proteomes" id="UP000254405"/>
    </source>
</evidence>
<reference evidence="1 2" key="1">
    <citation type="submission" date="2018-06" db="EMBL/GenBank/DDBJ databases">
        <authorList>
            <consortium name="Pathogen Informatics"/>
            <person name="Doyle S."/>
        </authorList>
    </citation>
    <scope>NUCLEOTIDE SEQUENCE [LARGE SCALE GENOMIC DNA]</scope>
    <source>
        <strain evidence="1 2">NCTC8985</strain>
    </source>
</reference>
<dbReference type="Proteomes" id="UP000254405">
    <property type="component" value="Unassembled WGS sequence"/>
</dbReference>
<gene>
    <name evidence="1" type="primary">ybl138</name>
    <name evidence="1" type="ORF">NCTC8985_05427</name>
</gene>
<protein>
    <submittedName>
        <fullName evidence="1">Ybl138</fullName>
    </submittedName>
</protein>
<dbReference type="EMBL" id="UGCO01000001">
    <property type="protein sequence ID" value="STI80015.1"/>
    <property type="molecule type" value="Genomic_DNA"/>
</dbReference>
<evidence type="ECO:0000313" key="1">
    <source>
        <dbReference type="EMBL" id="STI80015.1"/>
    </source>
</evidence>
<sequence length="321" mass="37524">MMRKYFPLEASERLFVAIEEDDVVDAQVSLPPTIALSCTTEIIHDNYALCLQFWLNGVDRQELLRLVRKQAKGDELTADERKQFKYMRARYKHLRFAQRLYLKKHQAGFLFGKTTVFLGRFQDGFRNGKKNIVSYYGNLLRIYLSSPVWSLVNYSLRHSQLESVSGFIAYRQKQMHTLKEIIAKPRLTGREFHDVRKIISQQVSYYDTLRSLDPENKEALQISRFLAAINGLMGDKHDDMVADDMENRQSYDAPVALDSDIRQRLELLIRVFRYNRSNDVISFDYCADYHAFSPGCAGTQFRHWQNGYPCLYPGRRRAASE</sequence>